<comment type="caution">
    <text evidence="13">The sequence shown here is derived from an EMBL/GenBank/DDBJ whole genome shotgun (WGS) entry which is preliminary data.</text>
</comment>
<keyword evidence="7" id="KW-0812">Transmembrane</keyword>
<dbReference type="InterPro" id="IPR005467">
    <property type="entry name" value="His_kinase_dom"/>
</dbReference>
<feature type="transmembrane region" description="Helical" evidence="7">
    <location>
        <begin position="245"/>
        <end position="268"/>
    </location>
</feature>
<feature type="transmembrane region" description="Helical" evidence="7">
    <location>
        <begin position="131"/>
        <end position="152"/>
    </location>
</feature>
<dbReference type="STRING" id="448.Lery_0576"/>
<dbReference type="InterPro" id="IPR036890">
    <property type="entry name" value="HATPase_C_sf"/>
</dbReference>
<dbReference type="FunFam" id="3.30.565.10:FF:000006">
    <property type="entry name" value="Sensor histidine kinase WalK"/>
    <property type="match status" value="1"/>
</dbReference>
<feature type="modified residue" description="4-aspartylphosphate" evidence="6">
    <location>
        <position position="697"/>
    </location>
</feature>
<dbReference type="SUPFAM" id="SSF52172">
    <property type="entry name" value="CheY-like"/>
    <property type="match status" value="2"/>
</dbReference>
<evidence type="ECO:0000256" key="7">
    <source>
        <dbReference type="PROSITE-ProRule" id="PRU00244"/>
    </source>
</evidence>
<dbReference type="SMART" id="SM00388">
    <property type="entry name" value="HisKA"/>
    <property type="match status" value="1"/>
</dbReference>
<feature type="domain" description="Histidine kinase" evidence="8">
    <location>
        <begin position="413"/>
        <end position="632"/>
    </location>
</feature>
<evidence type="ECO:0000259" key="9">
    <source>
        <dbReference type="PROSITE" id="PS50110"/>
    </source>
</evidence>
<dbReference type="CDD" id="cd00156">
    <property type="entry name" value="REC"/>
    <property type="match status" value="2"/>
</dbReference>
<dbReference type="Proteomes" id="UP000054773">
    <property type="component" value="Unassembled WGS sequence"/>
</dbReference>
<dbReference type="NCBIfam" id="TIGR00229">
    <property type="entry name" value="sensory_box"/>
    <property type="match status" value="1"/>
</dbReference>
<dbReference type="RefSeq" id="WP_237759130.1">
    <property type="nucleotide sequence ID" value="NZ_CAAAHY010000021.1"/>
</dbReference>
<dbReference type="SUPFAM" id="SSF55874">
    <property type="entry name" value="ATPase domain of HSP90 chaperone/DNA topoisomerase II/histidine kinase"/>
    <property type="match status" value="1"/>
</dbReference>
<evidence type="ECO:0000259" key="11">
    <source>
        <dbReference type="PROSITE" id="PS50113"/>
    </source>
</evidence>
<dbReference type="PANTHER" id="PTHR43047:SF72">
    <property type="entry name" value="OSMOSENSING HISTIDINE PROTEIN KINASE SLN1"/>
    <property type="match status" value="1"/>
</dbReference>
<evidence type="ECO:0000256" key="6">
    <source>
        <dbReference type="PROSITE-ProRule" id="PRU00169"/>
    </source>
</evidence>
<feature type="domain" description="PAC" evidence="11">
    <location>
        <begin position="357"/>
        <end position="409"/>
    </location>
</feature>
<feature type="transmembrane region" description="Helical" evidence="7">
    <location>
        <begin position="103"/>
        <end position="124"/>
    </location>
</feature>
<dbReference type="GO" id="GO:0000155">
    <property type="term" value="F:phosphorelay sensor kinase activity"/>
    <property type="evidence" value="ECO:0007669"/>
    <property type="project" value="InterPro"/>
</dbReference>
<evidence type="ECO:0000313" key="14">
    <source>
        <dbReference type="Proteomes" id="UP000054773"/>
    </source>
</evidence>
<feature type="domain" description="Response regulatory" evidence="9">
    <location>
        <begin position="774"/>
        <end position="882"/>
    </location>
</feature>
<feature type="modified residue" description="4-aspartylphosphate" evidence="6">
    <location>
        <position position="822"/>
    </location>
</feature>
<dbReference type="Pfam" id="PF00072">
    <property type="entry name" value="Response_reg"/>
    <property type="match status" value="2"/>
</dbReference>
<dbReference type="Gene3D" id="3.30.565.10">
    <property type="entry name" value="Histidine kinase-like ATPase, C-terminal domain"/>
    <property type="match status" value="1"/>
</dbReference>
<dbReference type="InterPro" id="IPR000014">
    <property type="entry name" value="PAS"/>
</dbReference>
<dbReference type="EC" id="2.7.13.3" evidence="2"/>
<dbReference type="InterPro" id="IPR003661">
    <property type="entry name" value="HisK_dim/P_dom"/>
</dbReference>
<keyword evidence="14" id="KW-1185">Reference proteome</keyword>
<keyword evidence="7" id="KW-1133">Transmembrane helix</keyword>
<feature type="domain" description="PAS" evidence="10">
    <location>
        <begin position="278"/>
        <end position="314"/>
    </location>
</feature>
<dbReference type="PROSITE" id="PS50113">
    <property type="entry name" value="PAC"/>
    <property type="match status" value="1"/>
</dbReference>
<dbReference type="GO" id="GO:0005886">
    <property type="term" value="C:plasma membrane"/>
    <property type="evidence" value="ECO:0007669"/>
    <property type="project" value="UniProtKB-ARBA"/>
</dbReference>
<keyword evidence="4 13" id="KW-0808">Transferase</keyword>
<evidence type="ECO:0000256" key="2">
    <source>
        <dbReference type="ARBA" id="ARBA00012438"/>
    </source>
</evidence>
<dbReference type="Gene3D" id="1.10.287.130">
    <property type="match status" value="1"/>
</dbReference>
<dbReference type="InterPro" id="IPR011006">
    <property type="entry name" value="CheY-like_superfamily"/>
</dbReference>
<organism evidence="13 14">
    <name type="scientific">Legionella erythra</name>
    <dbReference type="NCBI Taxonomy" id="448"/>
    <lineage>
        <taxon>Bacteria</taxon>
        <taxon>Pseudomonadati</taxon>
        <taxon>Pseudomonadota</taxon>
        <taxon>Gammaproteobacteria</taxon>
        <taxon>Legionellales</taxon>
        <taxon>Legionellaceae</taxon>
        <taxon>Legionella</taxon>
    </lineage>
</organism>
<proteinExistence type="predicted"/>
<evidence type="ECO:0000259" key="10">
    <source>
        <dbReference type="PROSITE" id="PS50112"/>
    </source>
</evidence>
<feature type="transmembrane region" description="Helical" evidence="7">
    <location>
        <begin position="164"/>
        <end position="187"/>
    </location>
</feature>
<dbReference type="CDD" id="cd16922">
    <property type="entry name" value="HATPase_EvgS-ArcB-TorS-like"/>
    <property type="match status" value="1"/>
</dbReference>
<accession>A0A0W0TU85</accession>
<dbReference type="SUPFAM" id="SSF55785">
    <property type="entry name" value="PYP-like sensor domain (PAS domain)"/>
    <property type="match status" value="1"/>
</dbReference>
<reference evidence="13 14" key="1">
    <citation type="submission" date="2015-11" db="EMBL/GenBank/DDBJ databases">
        <title>Genomic analysis of 38 Legionella species identifies large and diverse effector repertoires.</title>
        <authorList>
            <person name="Burstein D."/>
            <person name="Amaro F."/>
            <person name="Zusman T."/>
            <person name="Lifshitz Z."/>
            <person name="Cohen O."/>
            <person name="Gilbert J.A."/>
            <person name="Pupko T."/>
            <person name="Shuman H.A."/>
            <person name="Segal G."/>
        </authorList>
    </citation>
    <scope>NUCLEOTIDE SEQUENCE [LARGE SCALE GENOMIC DNA]</scope>
    <source>
        <strain evidence="13 14">SE-32A-C8</strain>
    </source>
</reference>
<dbReference type="InterPro" id="IPR036097">
    <property type="entry name" value="HisK_dim/P_sf"/>
</dbReference>
<evidence type="ECO:0000256" key="3">
    <source>
        <dbReference type="ARBA" id="ARBA00022553"/>
    </source>
</evidence>
<sequence length="896" mass="98340">MMKPITLEKTMKMDLNWFLFGPLPSNTVSGSYDVKLVILSYVIAVLASYVALDFVGRLRAEKSPQYKIYWIAGGAFAMGAGIWSMHFIGMLAFVMAMPMSYELLWTISSMLVAIAASAFALYILKDQKRPFADVAKGGILIGLAIATMHYMGMEGMKTHANIQYLPGLFTVSILIAIFASEAALWLTIESTKRTGRSQVLFKAGSALVMGIAICGMHYTGMAAAVFTPLAGMSMTHSSTTIHPTWMALFIAGVTSLIIGLALTVSTYYRKMLNAIQNEKEFLKAMLNNLDDGIIACDAQGKITVFNQALLKFVGNIKPNPQALEQADYFELYELNRDTPLAAADTPLCQALEGKRIHGKELLLKFKNGITRNVVIDGQPIIREDGYALGAVIAIHDITELKQTEKIKSEFVSVVSHELRTPLTSILGSLGLIMGGTVGEFSDKARKLLDIANKNCERLLLLINDILDMEKIESGKMVFDMQSVEVNRLVNEAIAANKAYGEKYGIDIELKDSLPDTYVQADPHRLMQVLANLISNAVKFSNQGGKVTISLSTHDQQVRVSVTDQGSGIPLEFQPRIFQKFSQADSSSTRGKSGTGLGLSISKIIIDKLGGHINFTSQPGQGTTFYFDLPSSDYAPVEETDSLATDEKRFLICEDDLDQAKYLSLLMEASGWQCDIAGSVGEAKILLEKHTYEAILLDLILPDQDGITFIRELRNSPKTHDLPIIVLSIIAETGQAIINGDALSVIDWLEKPINFGKLTQAISRIQHPQSSSLPVVLHIEDDPDTQKIIHEVLGKTVSLIAVDTLKKAKAQLLKNKVDAVILDLLLPDGNGSSLLPLLAQRQIPVIVYSATELDKDFSRYVIDALVKSKITNNELLTKIKNLFPAPLKEDHYVQQNS</sequence>
<dbReference type="GO" id="GO:0009927">
    <property type="term" value="F:histidine phosphotransfer kinase activity"/>
    <property type="evidence" value="ECO:0007669"/>
    <property type="project" value="TreeGrafter"/>
</dbReference>
<dbReference type="Gene3D" id="3.30.450.20">
    <property type="entry name" value="PAS domain"/>
    <property type="match status" value="1"/>
</dbReference>
<feature type="transmembrane region" description="Helical" evidence="7">
    <location>
        <begin position="199"/>
        <end position="225"/>
    </location>
</feature>
<keyword evidence="3 6" id="KW-0597">Phosphoprotein</keyword>
<gene>
    <name evidence="13" type="ORF">Lery_0576</name>
</gene>
<dbReference type="Pfam" id="PF02518">
    <property type="entry name" value="HATPase_c"/>
    <property type="match status" value="1"/>
</dbReference>
<feature type="domain" description="MHYT" evidence="12">
    <location>
        <begin position="32"/>
        <end position="227"/>
    </location>
</feature>
<comment type="catalytic activity">
    <reaction evidence="1">
        <text>ATP + protein L-histidine = ADP + protein N-phospho-L-histidine.</text>
        <dbReference type="EC" id="2.7.13.3"/>
    </reaction>
</comment>
<keyword evidence="5 13" id="KW-0418">Kinase</keyword>
<feature type="transmembrane region" description="Helical" evidence="7">
    <location>
        <begin position="68"/>
        <end position="97"/>
    </location>
</feature>
<dbReference type="PATRIC" id="fig|448.7.peg.600"/>
<dbReference type="PROSITE" id="PS50110">
    <property type="entry name" value="RESPONSE_REGULATORY"/>
    <property type="match status" value="2"/>
</dbReference>
<dbReference type="SUPFAM" id="SSF47384">
    <property type="entry name" value="Homodimeric domain of signal transducing histidine kinase"/>
    <property type="match status" value="1"/>
</dbReference>
<evidence type="ECO:0000313" key="13">
    <source>
        <dbReference type="EMBL" id="KTC99183.1"/>
    </source>
</evidence>
<evidence type="ECO:0000259" key="12">
    <source>
        <dbReference type="PROSITE" id="PS50924"/>
    </source>
</evidence>
<dbReference type="InterPro" id="IPR035965">
    <property type="entry name" value="PAS-like_dom_sf"/>
</dbReference>
<dbReference type="InterPro" id="IPR005330">
    <property type="entry name" value="MHYT_dom"/>
</dbReference>
<dbReference type="CDD" id="cd00130">
    <property type="entry name" value="PAS"/>
    <property type="match status" value="1"/>
</dbReference>
<dbReference type="CDD" id="cd00082">
    <property type="entry name" value="HisKA"/>
    <property type="match status" value="1"/>
</dbReference>
<dbReference type="SMART" id="SM00387">
    <property type="entry name" value="HATPase_c"/>
    <property type="match status" value="1"/>
</dbReference>
<dbReference type="InterPro" id="IPR003594">
    <property type="entry name" value="HATPase_dom"/>
</dbReference>
<evidence type="ECO:0000259" key="8">
    <source>
        <dbReference type="PROSITE" id="PS50109"/>
    </source>
</evidence>
<dbReference type="SMART" id="SM00448">
    <property type="entry name" value="REC"/>
    <property type="match status" value="2"/>
</dbReference>
<dbReference type="AlphaFoldDB" id="A0A0W0TU85"/>
<dbReference type="InterPro" id="IPR004358">
    <property type="entry name" value="Sig_transdc_His_kin-like_C"/>
</dbReference>
<evidence type="ECO:0000256" key="5">
    <source>
        <dbReference type="ARBA" id="ARBA00022777"/>
    </source>
</evidence>
<dbReference type="EMBL" id="LNYA01000006">
    <property type="protein sequence ID" value="KTC99183.1"/>
    <property type="molecule type" value="Genomic_DNA"/>
</dbReference>
<keyword evidence="7" id="KW-0472">Membrane</keyword>
<dbReference type="PRINTS" id="PR00344">
    <property type="entry name" value="BCTRLSENSOR"/>
</dbReference>
<dbReference type="PROSITE" id="PS50109">
    <property type="entry name" value="HIS_KIN"/>
    <property type="match status" value="1"/>
</dbReference>
<dbReference type="PROSITE" id="PS50924">
    <property type="entry name" value="MHYT"/>
    <property type="match status" value="1"/>
</dbReference>
<dbReference type="Pfam" id="PF00512">
    <property type="entry name" value="HisKA"/>
    <property type="match status" value="1"/>
</dbReference>
<protein>
    <recommendedName>
        <fullName evidence="2">histidine kinase</fullName>
        <ecNumber evidence="2">2.7.13.3</ecNumber>
    </recommendedName>
</protein>
<feature type="domain" description="Response regulatory" evidence="9">
    <location>
        <begin position="648"/>
        <end position="765"/>
    </location>
</feature>
<name>A0A0W0TU85_LEGER</name>
<evidence type="ECO:0000256" key="4">
    <source>
        <dbReference type="ARBA" id="ARBA00022679"/>
    </source>
</evidence>
<dbReference type="PROSITE" id="PS50112">
    <property type="entry name" value="PAS"/>
    <property type="match status" value="1"/>
</dbReference>
<dbReference type="InterPro" id="IPR001789">
    <property type="entry name" value="Sig_transdc_resp-reg_receiver"/>
</dbReference>
<dbReference type="SMART" id="SM00091">
    <property type="entry name" value="PAS"/>
    <property type="match status" value="1"/>
</dbReference>
<feature type="transmembrane region" description="Helical" evidence="7">
    <location>
        <begin position="37"/>
        <end position="56"/>
    </location>
</feature>
<dbReference type="Pfam" id="PF13426">
    <property type="entry name" value="PAS_9"/>
    <property type="match status" value="1"/>
</dbReference>
<dbReference type="InterPro" id="IPR000700">
    <property type="entry name" value="PAS-assoc_C"/>
</dbReference>
<dbReference type="Pfam" id="PF03707">
    <property type="entry name" value="MHYT"/>
    <property type="match status" value="3"/>
</dbReference>
<dbReference type="Gene3D" id="3.40.50.2300">
    <property type="match status" value="2"/>
</dbReference>
<dbReference type="PANTHER" id="PTHR43047">
    <property type="entry name" value="TWO-COMPONENT HISTIDINE PROTEIN KINASE"/>
    <property type="match status" value="1"/>
</dbReference>
<evidence type="ECO:0000256" key="1">
    <source>
        <dbReference type="ARBA" id="ARBA00000085"/>
    </source>
</evidence>